<feature type="signal peptide" evidence="1">
    <location>
        <begin position="1"/>
        <end position="20"/>
    </location>
</feature>
<feature type="chain" id="PRO_5032459496" description="Secreted protein" evidence="1">
    <location>
        <begin position="21"/>
        <end position="102"/>
    </location>
</feature>
<proteinExistence type="predicted"/>
<evidence type="ECO:0008006" key="4">
    <source>
        <dbReference type="Google" id="ProtNLM"/>
    </source>
</evidence>
<evidence type="ECO:0000313" key="2">
    <source>
        <dbReference type="EMBL" id="MQL84503.1"/>
    </source>
</evidence>
<dbReference type="Proteomes" id="UP000652761">
    <property type="component" value="Unassembled WGS sequence"/>
</dbReference>
<name>A0A843UUQ1_COLES</name>
<accession>A0A843UUQ1</accession>
<sequence length="102" mass="11367">MIGTFAVKLAAFFSTVRVTAFYLTIHRPGDGLLSAFHRWCDRSPCCQTNGLLFYRPGDGLLFHHSPSGFRLDFGMLDDDIGHLDLSMPVSEVSACKRRQESG</sequence>
<evidence type="ECO:0000256" key="1">
    <source>
        <dbReference type="SAM" id="SignalP"/>
    </source>
</evidence>
<dbReference type="EMBL" id="NMUH01000765">
    <property type="protein sequence ID" value="MQL84503.1"/>
    <property type="molecule type" value="Genomic_DNA"/>
</dbReference>
<organism evidence="2 3">
    <name type="scientific">Colocasia esculenta</name>
    <name type="common">Wild taro</name>
    <name type="synonym">Arum esculentum</name>
    <dbReference type="NCBI Taxonomy" id="4460"/>
    <lineage>
        <taxon>Eukaryota</taxon>
        <taxon>Viridiplantae</taxon>
        <taxon>Streptophyta</taxon>
        <taxon>Embryophyta</taxon>
        <taxon>Tracheophyta</taxon>
        <taxon>Spermatophyta</taxon>
        <taxon>Magnoliopsida</taxon>
        <taxon>Liliopsida</taxon>
        <taxon>Araceae</taxon>
        <taxon>Aroideae</taxon>
        <taxon>Colocasieae</taxon>
        <taxon>Colocasia</taxon>
    </lineage>
</organism>
<protein>
    <recommendedName>
        <fullName evidence="4">Secreted protein</fullName>
    </recommendedName>
</protein>
<keyword evidence="3" id="KW-1185">Reference proteome</keyword>
<gene>
    <name evidence="2" type="ORF">Taro_017014</name>
</gene>
<dbReference type="AlphaFoldDB" id="A0A843UUQ1"/>
<evidence type="ECO:0000313" key="3">
    <source>
        <dbReference type="Proteomes" id="UP000652761"/>
    </source>
</evidence>
<keyword evidence="1" id="KW-0732">Signal</keyword>
<reference evidence="2" key="1">
    <citation type="submission" date="2017-07" db="EMBL/GenBank/DDBJ databases">
        <title>Taro Niue Genome Assembly and Annotation.</title>
        <authorList>
            <person name="Atibalentja N."/>
            <person name="Keating K."/>
            <person name="Fields C.J."/>
        </authorList>
    </citation>
    <scope>NUCLEOTIDE SEQUENCE</scope>
    <source>
        <strain evidence="2">Niue_2</strain>
        <tissue evidence="2">Leaf</tissue>
    </source>
</reference>
<comment type="caution">
    <text evidence="2">The sequence shown here is derived from an EMBL/GenBank/DDBJ whole genome shotgun (WGS) entry which is preliminary data.</text>
</comment>